<dbReference type="Proteomes" id="UP001201163">
    <property type="component" value="Unassembled WGS sequence"/>
</dbReference>
<sequence length="570" mass="63714">MWSGYMEEADKHDTRVSDAWKDDANGVLVFTGLFSATVATFIIESYKKLSSDSGDEIVYLLGQISKQLTALSSNDTHIPPTPSQTYSPGLSIILVNSLWLLSLVFSIASALVAILIQQWARRYIQLPKIPTIPRDRARVRSYLFLGMTEYHMPRVVDAAPALLHLSVFLFFAGLVIFLFTVFEAVAIVVSICVGLIGFVYLILTILPCLDHGCPYRTPMSSIWWYFWHTSLGLFTFCARWLLKRLHGILVPSNPGVVASLRQRILNDCIQLLDDSVKKHGQRLKDGFRNTIVQRAIEVSVDVDSKALIWLLNEPALADKSKIQEFVASIPGDTIVQLISAPFYSGKLFSQHLSTLLRSCAPGLTGLDGHTRTRRLVVCLNAVHHIARAFRDAPYGDSDLENLLEDVRIKFANTGIMRSLWADEDPAIRVTSRSICALLARRLLHKFPPRESELAWLQDILGETSNTIYNSLENPRTVDNMNIDSFTHGVLSYQTGDLPDEAATSFVDTLAILMSAGSKTALHRGHLEEGFSELLRRAKNKGHPCEIADKLRKISEAIFRSEAPTSSTFRR</sequence>
<dbReference type="EMBL" id="JAKELL010000095">
    <property type="protein sequence ID" value="KAH8982896.1"/>
    <property type="molecule type" value="Genomic_DNA"/>
</dbReference>
<comment type="caution">
    <text evidence="3">The sequence shown here is derived from an EMBL/GenBank/DDBJ whole genome shotgun (WGS) entry which is preliminary data.</text>
</comment>
<keyword evidence="4" id="KW-1185">Reference proteome</keyword>
<organism evidence="3 4">
    <name type="scientific">Lactarius akahatsu</name>
    <dbReference type="NCBI Taxonomy" id="416441"/>
    <lineage>
        <taxon>Eukaryota</taxon>
        <taxon>Fungi</taxon>
        <taxon>Dikarya</taxon>
        <taxon>Basidiomycota</taxon>
        <taxon>Agaricomycotina</taxon>
        <taxon>Agaricomycetes</taxon>
        <taxon>Russulales</taxon>
        <taxon>Russulaceae</taxon>
        <taxon>Lactarius</taxon>
    </lineage>
</organism>
<protein>
    <recommendedName>
        <fullName evidence="2">DUF6535 domain-containing protein</fullName>
    </recommendedName>
</protein>
<keyword evidence="1" id="KW-0812">Transmembrane</keyword>
<evidence type="ECO:0000313" key="4">
    <source>
        <dbReference type="Proteomes" id="UP001201163"/>
    </source>
</evidence>
<dbReference type="Pfam" id="PF20153">
    <property type="entry name" value="DUF6535"/>
    <property type="match status" value="1"/>
</dbReference>
<gene>
    <name evidence="3" type="ORF">EDB92DRAFT_1619955</name>
</gene>
<evidence type="ECO:0000313" key="3">
    <source>
        <dbReference type="EMBL" id="KAH8982896.1"/>
    </source>
</evidence>
<dbReference type="InterPro" id="IPR045338">
    <property type="entry name" value="DUF6535"/>
</dbReference>
<name>A0AAD4Q9N3_9AGAM</name>
<dbReference type="AlphaFoldDB" id="A0AAD4Q9N3"/>
<feature type="transmembrane region" description="Helical" evidence="1">
    <location>
        <begin position="221"/>
        <end position="242"/>
    </location>
</feature>
<proteinExistence type="predicted"/>
<keyword evidence="1" id="KW-0472">Membrane</keyword>
<feature type="transmembrane region" description="Helical" evidence="1">
    <location>
        <begin position="90"/>
        <end position="116"/>
    </location>
</feature>
<feature type="domain" description="DUF6535" evidence="2">
    <location>
        <begin position="2"/>
        <end position="180"/>
    </location>
</feature>
<feature type="transmembrane region" description="Helical" evidence="1">
    <location>
        <begin position="24"/>
        <end position="43"/>
    </location>
</feature>
<keyword evidence="1" id="KW-1133">Transmembrane helix</keyword>
<feature type="transmembrane region" description="Helical" evidence="1">
    <location>
        <begin position="185"/>
        <end position="209"/>
    </location>
</feature>
<evidence type="ECO:0000259" key="2">
    <source>
        <dbReference type="Pfam" id="PF20153"/>
    </source>
</evidence>
<feature type="transmembrane region" description="Helical" evidence="1">
    <location>
        <begin position="161"/>
        <end position="179"/>
    </location>
</feature>
<evidence type="ECO:0000256" key="1">
    <source>
        <dbReference type="SAM" id="Phobius"/>
    </source>
</evidence>
<accession>A0AAD4Q9N3</accession>
<reference evidence="3" key="1">
    <citation type="submission" date="2022-01" db="EMBL/GenBank/DDBJ databases">
        <title>Comparative genomics reveals a dynamic genome evolution in the ectomycorrhizal milk-cap (Lactarius) mushrooms.</title>
        <authorList>
            <consortium name="DOE Joint Genome Institute"/>
            <person name="Lebreton A."/>
            <person name="Tang N."/>
            <person name="Kuo A."/>
            <person name="LaButti K."/>
            <person name="Drula E."/>
            <person name="Barry K."/>
            <person name="Clum A."/>
            <person name="Lipzen A."/>
            <person name="Mousain D."/>
            <person name="Ng V."/>
            <person name="Wang R."/>
            <person name="Wang X."/>
            <person name="Dai Y."/>
            <person name="Henrissat B."/>
            <person name="Grigoriev I.V."/>
            <person name="Guerin-Laguette A."/>
            <person name="Yu F."/>
            <person name="Martin F.M."/>
        </authorList>
    </citation>
    <scope>NUCLEOTIDE SEQUENCE</scope>
    <source>
        <strain evidence="3">QP</strain>
    </source>
</reference>